<feature type="region of interest" description="Disordered" evidence="1">
    <location>
        <begin position="355"/>
        <end position="453"/>
    </location>
</feature>
<dbReference type="STRING" id="50990.A0A4Y7QFS1"/>
<dbReference type="Proteomes" id="UP000294933">
    <property type="component" value="Unassembled WGS sequence"/>
</dbReference>
<dbReference type="OrthoDB" id="2013972at2759"/>
<organism evidence="2 3">
    <name type="scientific">Rickenella mellea</name>
    <dbReference type="NCBI Taxonomy" id="50990"/>
    <lineage>
        <taxon>Eukaryota</taxon>
        <taxon>Fungi</taxon>
        <taxon>Dikarya</taxon>
        <taxon>Basidiomycota</taxon>
        <taxon>Agaricomycotina</taxon>
        <taxon>Agaricomycetes</taxon>
        <taxon>Hymenochaetales</taxon>
        <taxon>Rickenellaceae</taxon>
        <taxon>Rickenella</taxon>
    </lineage>
</organism>
<feature type="compositionally biased region" description="Basic and acidic residues" evidence="1">
    <location>
        <begin position="443"/>
        <end position="453"/>
    </location>
</feature>
<dbReference type="GO" id="GO:0032259">
    <property type="term" value="P:methylation"/>
    <property type="evidence" value="ECO:0007669"/>
    <property type="project" value="UniProtKB-KW"/>
</dbReference>
<dbReference type="Gene3D" id="3.40.50.150">
    <property type="entry name" value="Vaccinia Virus protein VP39"/>
    <property type="match status" value="1"/>
</dbReference>
<accession>A0A4Y7QFS1</accession>
<protein>
    <submittedName>
        <fullName evidence="2">S-adenosyl-L-methionine-dependent methyltransferase</fullName>
    </submittedName>
</protein>
<proteinExistence type="predicted"/>
<feature type="compositionally biased region" description="Low complexity" evidence="1">
    <location>
        <begin position="425"/>
        <end position="439"/>
    </location>
</feature>
<dbReference type="SUPFAM" id="SSF53335">
    <property type="entry name" value="S-adenosyl-L-methionine-dependent methyltransferases"/>
    <property type="match status" value="1"/>
</dbReference>
<dbReference type="PANTHER" id="PTHR43591:SF105">
    <property type="entry name" value="METHYLTRANSFERASE DOMAIN-CONTAINING PROTEIN-RELATED"/>
    <property type="match status" value="1"/>
</dbReference>
<dbReference type="CDD" id="cd02440">
    <property type="entry name" value="AdoMet_MTases"/>
    <property type="match status" value="1"/>
</dbReference>
<dbReference type="GO" id="GO:0008168">
    <property type="term" value="F:methyltransferase activity"/>
    <property type="evidence" value="ECO:0007669"/>
    <property type="project" value="UniProtKB-KW"/>
</dbReference>
<keyword evidence="2" id="KW-0489">Methyltransferase</keyword>
<dbReference type="VEuPathDB" id="FungiDB:BD410DRAFT_784125"/>
<gene>
    <name evidence="2" type="ORF">BD410DRAFT_784125</name>
</gene>
<reference evidence="2 3" key="1">
    <citation type="submission" date="2018-06" db="EMBL/GenBank/DDBJ databases">
        <title>A transcriptomic atlas of mushroom development highlights an independent origin of complex multicellularity.</title>
        <authorList>
            <consortium name="DOE Joint Genome Institute"/>
            <person name="Krizsan K."/>
            <person name="Almasi E."/>
            <person name="Merenyi Z."/>
            <person name="Sahu N."/>
            <person name="Viragh M."/>
            <person name="Koszo T."/>
            <person name="Mondo S."/>
            <person name="Kiss B."/>
            <person name="Balint B."/>
            <person name="Kues U."/>
            <person name="Barry K."/>
            <person name="Hegedus J.C."/>
            <person name="Henrissat B."/>
            <person name="Johnson J."/>
            <person name="Lipzen A."/>
            <person name="Ohm R."/>
            <person name="Nagy I."/>
            <person name="Pangilinan J."/>
            <person name="Yan J."/>
            <person name="Xiong Y."/>
            <person name="Grigoriev I.V."/>
            <person name="Hibbett D.S."/>
            <person name="Nagy L.G."/>
        </authorList>
    </citation>
    <scope>NUCLEOTIDE SEQUENCE [LARGE SCALE GENOMIC DNA]</scope>
    <source>
        <strain evidence="2 3">SZMC22713</strain>
    </source>
</reference>
<dbReference type="EMBL" id="ML170162">
    <property type="protein sequence ID" value="TDL26101.1"/>
    <property type="molecule type" value="Genomic_DNA"/>
</dbReference>
<dbReference type="PANTHER" id="PTHR43591">
    <property type="entry name" value="METHYLTRANSFERASE"/>
    <property type="match status" value="1"/>
</dbReference>
<dbReference type="AlphaFoldDB" id="A0A4Y7QFS1"/>
<dbReference type="Pfam" id="PF13489">
    <property type="entry name" value="Methyltransf_23"/>
    <property type="match status" value="1"/>
</dbReference>
<feature type="compositionally biased region" description="Pro residues" evidence="1">
    <location>
        <begin position="393"/>
        <end position="407"/>
    </location>
</feature>
<evidence type="ECO:0000256" key="1">
    <source>
        <dbReference type="SAM" id="MobiDB-lite"/>
    </source>
</evidence>
<dbReference type="InterPro" id="IPR029063">
    <property type="entry name" value="SAM-dependent_MTases_sf"/>
</dbReference>
<feature type="compositionally biased region" description="Low complexity" evidence="1">
    <location>
        <begin position="371"/>
        <end position="386"/>
    </location>
</feature>
<evidence type="ECO:0000313" key="3">
    <source>
        <dbReference type="Proteomes" id="UP000294933"/>
    </source>
</evidence>
<name>A0A4Y7QFS1_9AGAM</name>
<keyword evidence="2" id="KW-0808">Transferase</keyword>
<keyword evidence="3" id="KW-1185">Reference proteome</keyword>
<evidence type="ECO:0000313" key="2">
    <source>
        <dbReference type="EMBL" id="TDL26101.1"/>
    </source>
</evidence>
<sequence length="453" mass="50455">MASTSAAPHDADAEMDRQSVATGYSQMSITPSVYSFNSSRDGVALLRNIQGRTFNAQNELYFLPADEVEYDRLEKQHLMHLVACGRLYQEAEKVQRLLAPEEGVQKRILDLGTGAGNWAVGMAMEFPHAQVVGVDLAPSTTWPPPDNCRFEFDDFTLGLSHYYGSFDVVHSRSTANGIKDFEWFVNEAARCLKPGGILLMIEGSVEMLNSNKEPQEVAWGDDTPGQSWMARTLFECYNTMKRRGSSIDAAWRLYDLMHKCPLLDEVQTKINLIPVGPWEVGKTPDEDREKRIVGILMRQVFTELVRALQPLFLTEGYDPVLVQKFIDGTDYELNNLVVHMYAKYHFAWATRNDVPIPEDEPEAEGKGAGEGANNDDGSQSGNSSGTRRSRRTTPPPEPDAILEPPPRATRWTPELIGSTTASLRGSMVSSASGWRSGSSMDMSDTRSVRDMDD</sequence>